<dbReference type="InterPro" id="IPR036691">
    <property type="entry name" value="Endo/exonu/phosph_ase_sf"/>
</dbReference>
<dbReference type="PANTHER" id="PTHR46051:SF1">
    <property type="entry name" value="INOSITOL POLYPHOSPHATE-RELATED PHOSPHATASE DOMAIN-CONTAINING PROTEIN"/>
    <property type="match status" value="1"/>
</dbReference>
<reference evidence="6" key="1">
    <citation type="submission" date="2012-12" db="EMBL/GenBank/DDBJ databases">
        <authorList>
            <person name="Hellsten U."/>
            <person name="Grimwood J."/>
            <person name="Chapman J.A."/>
            <person name="Shapiro H."/>
            <person name="Aerts A."/>
            <person name="Otillar R.P."/>
            <person name="Terry A.Y."/>
            <person name="Boore J.L."/>
            <person name="Simakov O."/>
            <person name="Marletaz F."/>
            <person name="Cho S.-J."/>
            <person name="Edsinger-Gonzales E."/>
            <person name="Havlak P."/>
            <person name="Kuo D.-H."/>
            <person name="Larsson T."/>
            <person name="Lv J."/>
            <person name="Arendt D."/>
            <person name="Savage R."/>
            <person name="Osoegawa K."/>
            <person name="de Jong P."/>
            <person name="Lindberg D.R."/>
            <person name="Seaver E.C."/>
            <person name="Weisblat D.A."/>
            <person name="Putnam N.H."/>
            <person name="Grigoriev I.V."/>
            <person name="Rokhsar D.S."/>
        </authorList>
    </citation>
    <scope>NUCLEOTIDE SEQUENCE</scope>
    <source>
        <strain evidence="6">I ESC-2004</strain>
    </source>
</reference>
<feature type="domain" description="Phosphatidylinositol 3,4,5-trisphosphate 5-phosphatase 1/2-like second C2" evidence="3">
    <location>
        <begin position="142"/>
        <end position="247"/>
    </location>
</feature>
<dbReference type="GO" id="GO:0050776">
    <property type="term" value="P:regulation of immune response"/>
    <property type="evidence" value="ECO:0007669"/>
    <property type="project" value="TreeGrafter"/>
</dbReference>
<reference evidence="4 6" key="2">
    <citation type="journal article" date="2013" name="Nature">
        <title>Insights into bilaterian evolution from three spiralian genomes.</title>
        <authorList>
            <person name="Simakov O."/>
            <person name="Marletaz F."/>
            <person name="Cho S.J."/>
            <person name="Edsinger-Gonzales E."/>
            <person name="Havlak P."/>
            <person name="Hellsten U."/>
            <person name="Kuo D.H."/>
            <person name="Larsson T."/>
            <person name="Lv J."/>
            <person name="Arendt D."/>
            <person name="Savage R."/>
            <person name="Osoegawa K."/>
            <person name="de Jong P."/>
            <person name="Grimwood J."/>
            <person name="Chapman J.A."/>
            <person name="Shapiro H."/>
            <person name="Aerts A."/>
            <person name="Otillar R.P."/>
            <person name="Terry A.Y."/>
            <person name="Boore J.L."/>
            <person name="Grigoriev I.V."/>
            <person name="Lindberg D.R."/>
            <person name="Seaver E.C."/>
            <person name="Weisblat D.A."/>
            <person name="Putnam N.H."/>
            <person name="Rokhsar D.S."/>
        </authorList>
    </citation>
    <scope>NUCLEOTIDE SEQUENCE</scope>
    <source>
        <strain evidence="4 6">I ESC-2004</strain>
    </source>
</reference>
<dbReference type="GO" id="GO:0009966">
    <property type="term" value="P:regulation of signal transduction"/>
    <property type="evidence" value="ECO:0007669"/>
    <property type="project" value="TreeGrafter"/>
</dbReference>
<gene>
    <name evidence="4" type="ORF">CAPTEDRAFT_187664</name>
</gene>
<accession>R7TFX4</accession>
<dbReference type="InterPro" id="IPR057509">
    <property type="entry name" value="C2_SHIP1-2_2nd"/>
</dbReference>
<proteinExistence type="predicted"/>
<dbReference type="Pfam" id="PF24147">
    <property type="entry name" value="C2_SHIP1-2_2nd"/>
    <property type="match status" value="1"/>
</dbReference>
<dbReference type="AlphaFoldDB" id="R7TFX4"/>
<dbReference type="EnsemblMetazoa" id="CapteT187664">
    <property type="protein sequence ID" value="CapteP187664"/>
    <property type="gene ID" value="CapteG187664"/>
</dbReference>
<evidence type="ECO:0008006" key="7">
    <source>
        <dbReference type="Google" id="ProtNLM"/>
    </source>
</evidence>
<sequence>MKEKNYPFLLEHDQLKKTQYKKEAFVGFCEEDITFPPTYRIERGTTQHYIWQKFKKTGTRINAPSWCDRVLWKSYPETYIRNNSYGSVETILTSDHKPVFAAFDVSIVSQFVSANGASADTSGDMKIIFEAINVEIKTSGRENFRIEFHSPCLEAPVLGGQNHKYGSQKARCCCPMWTAPDLPQLQPIFDNQDYLEDQHLLLAVKTADGLESYGECALALKGMFSIKPQPFFAALLHLGEETGRISGMMHVKSREGASANMRVKKSRRSYELIYMDTDSLFQERENSLSRGT</sequence>
<dbReference type="Gene3D" id="3.60.10.10">
    <property type="entry name" value="Endonuclease/exonuclease/phosphatase"/>
    <property type="match status" value="1"/>
</dbReference>
<dbReference type="Proteomes" id="UP000014760">
    <property type="component" value="Unassembled WGS sequence"/>
</dbReference>
<evidence type="ECO:0000259" key="2">
    <source>
        <dbReference type="Pfam" id="PF22669"/>
    </source>
</evidence>
<evidence type="ECO:0000256" key="1">
    <source>
        <dbReference type="ARBA" id="ARBA00022553"/>
    </source>
</evidence>
<evidence type="ECO:0000313" key="4">
    <source>
        <dbReference type="EMBL" id="ELT92377.1"/>
    </source>
</evidence>
<feature type="domain" description="Inositol polyphosphate-related phosphatase" evidence="2">
    <location>
        <begin position="2"/>
        <end position="101"/>
    </location>
</feature>
<dbReference type="STRING" id="283909.R7TFX4"/>
<dbReference type="SUPFAM" id="SSF56219">
    <property type="entry name" value="DNase I-like"/>
    <property type="match status" value="1"/>
</dbReference>
<evidence type="ECO:0000313" key="6">
    <source>
        <dbReference type="Proteomes" id="UP000014760"/>
    </source>
</evidence>
<protein>
    <recommendedName>
        <fullName evidence="7">Inositol polyphosphate-related phosphatase domain-containing protein</fullName>
    </recommendedName>
</protein>
<dbReference type="GO" id="GO:0046856">
    <property type="term" value="P:phosphatidylinositol dephosphorylation"/>
    <property type="evidence" value="ECO:0007669"/>
    <property type="project" value="InterPro"/>
</dbReference>
<keyword evidence="1" id="KW-0597">Phosphoprotein</keyword>
<reference evidence="5" key="3">
    <citation type="submission" date="2015-06" db="UniProtKB">
        <authorList>
            <consortium name="EnsemblMetazoa"/>
        </authorList>
    </citation>
    <scope>IDENTIFICATION</scope>
</reference>
<dbReference type="HOGENOM" id="CLU_954979_0_0_1"/>
<organism evidence="4">
    <name type="scientific">Capitella teleta</name>
    <name type="common">Polychaete worm</name>
    <dbReference type="NCBI Taxonomy" id="283909"/>
    <lineage>
        <taxon>Eukaryota</taxon>
        <taxon>Metazoa</taxon>
        <taxon>Spiralia</taxon>
        <taxon>Lophotrochozoa</taxon>
        <taxon>Annelida</taxon>
        <taxon>Polychaeta</taxon>
        <taxon>Sedentaria</taxon>
        <taxon>Scolecida</taxon>
        <taxon>Capitellidae</taxon>
        <taxon>Capitella</taxon>
    </lineage>
</organism>
<dbReference type="EMBL" id="KB310157">
    <property type="protein sequence ID" value="ELT92377.1"/>
    <property type="molecule type" value="Genomic_DNA"/>
</dbReference>
<keyword evidence="6" id="KW-1185">Reference proteome</keyword>
<dbReference type="PANTHER" id="PTHR46051">
    <property type="entry name" value="SH2 DOMAIN-CONTAINING PROTEIN"/>
    <property type="match status" value="1"/>
</dbReference>
<evidence type="ECO:0000313" key="5">
    <source>
        <dbReference type="EnsemblMetazoa" id="CapteP187664"/>
    </source>
</evidence>
<name>R7TFX4_CAPTE</name>
<evidence type="ECO:0000259" key="3">
    <source>
        <dbReference type="Pfam" id="PF24147"/>
    </source>
</evidence>
<dbReference type="Pfam" id="PF22669">
    <property type="entry name" value="Exo_endo_phos2"/>
    <property type="match status" value="1"/>
</dbReference>
<dbReference type="EMBL" id="AMQN01030531">
    <property type="status" value="NOT_ANNOTATED_CDS"/>
    <property type="molecule type" value="Genomic_DNA"/>
</dbReference>
<dbReference type="OrthoDB" id="7862313at2759"/>
<dbReference type="OMA" id="WIESREW"/>
<dbReference type="InterPro" id="IPR000300">
    <property type="entry name" value="IPPc"/>
</dbReference>
<dbReference type="GO" id="GO:0016791">
    <property type="term" value="F:phosphatase activity"/>
    <property type="evidence" value="ECO:0007669"/>
    <property type="project" value="InterPro"/>
</dbReference>
<feature type="non-terminal residue" evidence="4">
    <location>
        <position position="292"/>
    </location>
</feature>